<evidence type="ECO:0000259" key="1">
    <source>
        <dbReference type="Pfam" id="PF00857"/>
    </source>
</evidence>
<name>A0A2T0BDA2_9CLOT</name>
<dbReference type="Proteomes" id="UP000239471">
    <property type="component" value="Unassembled WGS sequence"/>
</dbReference>
<reference evidence="2 3" key="1">
    <citation type="submission" date="2018-03" db="EMBL/GenBank/DDBJ databases">
        <title>Genome sequence of Clostridium vincentii DSM 10228.</title>
        <authorList>
            <person name="Poehlein A."/>
            <person name="Daniel R."/>
        </authorList>
    </citation>
    <scope>NUCLEOTIDE SEQUENCE [LARGE SCALE GENOMIC DNA]</scope>
    <source>
        <strain evidence="2 3">DSM 10228</strain>
    </source>
</reference>
<feature type="domain" description="Isochorismatase-like" evidence="1">
    <location>
        <begin position="31"/>
        <end position="198"/>
    </location>
</feature>
<dbReference type="InterPro" id="IPR000868">
    <property type="entry name" value="Isochorismatase-like_dom"/>
</dbReference>
<gene>
    <name evidence="2" type="ORF">CLVI_22100</name>
</gene>
<accession>A0A2T0BDA2</accession>
<dbReference type="EMBL" id="PVXQ01000023">
    <property type="protein sequence ID" value="PRR81864.1"/>
    <property type="molecule type" value="Genomic_DNA"/>
</dbReference>
<dbReference type="PANTHER" id="PTHR47297">
    <property type="match status" value="1"/>
</dbReference>
<dbReference type="RefSeq" id="WP_106060168.1">
    <property type="nucleotide sequence ID" value="NZ_PVXQ01000023.1"/>
</dbReference>
<dbReference type="InterPro" id="IPR044717">
    <property type="entry name" value="NIC1"/>
</dbReference>
<dbReference type="InterPro" id="IPR036380">
    <property type="entry name" value="Isochorismatase-like_sf"/>
</dbReference>
<dbReference type="GO" id="GO:0019365">
    <property type="term" value="P:pyridine nucleotide salvage"/>
    <property type="evidence" value="ECO:0007669"/>
    <property type="project" value="InterPro"/>
</dbReference>
<evidence type="ECO:0000313" key="2">
    <source>
        <dbReference type="EMBL" id="PRR81864.1"/>
    </source>
</evidence>
<protein>
    <submittedName>
        <fullName evidence="2">Isochorismatase family protein</fullName>
    </submittedName>
</protein>
<dbReference type="PANTHER" id="PTHR47297:SF2">
    <property type="entry name" value="OS02G0606800 PROTEIN"/>
    <property type="match status" value="1"/>
</dbReference>
<dbReference type="Gene3D" id="3.40.50.850">
    <property type="entry name" value="Isochorismatase-like"/>
    <property type="match status" value="1"/>
</dbReference>
<keyword evidence="3" id="KW-1185">Reference proteome</keyword>
<dbReference type="CDD" id="cd00431">
    <property type="entry name" value="cysteine_hydrolases"/>
    <property type="match status" value="1"/>
</dbReference>
<dbReference type="AlphaFoldDB" id="A0A2T0BDA2"/>
<dbReference type="GO" id="GO:0008936">
    <property type="term" value="F:nicotinamidase activity"/>
    <property type="evidence" value="ECO:0007669"/>
    <property type="project" value="InterPro"/>
</dbReference>
<organism evidence="2 3">
    <name type="scientific">Clostridium vincentii</name>
    <dbReference type="NCBI Taxonomy" id="52704"/>
    <lineage>
        <taxon>Bacteria</taxon>
        <taxon>Bacillati</taxon>
        <taxon>Bacillota</taxon>
        <taxon>Clostridia</taxon>
        <taxon>Eubacteriales</taxon>
        <taxon>Clostridiaceae</taxon>
        <taxon>Clostridium</taxon>
    </lineage>
</organism>
<dbReference type="SUPFAM" id="SSF52499">
    <property type="entry name" value="Isochorismatase-like hydrolases"/>
    <property type="match status" value="1"/>
</dbReference>
<proteinExistence type="predicted"/>
<comment type="caution">
    <text evidence="2">The sequence shown here is derived from an EMBL/GenBank/DDBJ whole genome shotgun (WGS) entry which is preliminary data.</text>
</comment>
<dbReference type="Pfam" id="PF00857">
    <property type="entry name" value="Isochorismatase"/>
    <property type="match status" value="1"/>
</dbReference>
<sequence>MNILMINKILDMQKEISGKILQLTDLQKEKTAIIVVDMVNGFVHKGQLASPRVIEIIDNLVIINEKTHGYKKIFFLDEHDENSMEFKYYAKHCLKDTSESELILELRGEATTLHKNTTMIHKNSTNGFHAPEFKLWLDQNQEKIENYIIVGCEVDICVSHFATTLKTYFNQNNLSKRIIVASDCVETFDFGTHDGDLMKVISLWEMQTNGIEIVDKII</sequence>
<evidence type="ECO:0000313" key="3">
    <source>
        <dbReference type="Proteomes" id="UP000239471"/>
    </source>
</evidence>
<dbReference type="OrthoDB" id="9796485at2"/>